<organism evidence="1 2">
    <name type="scientific">Avena sativa</name>
    <name type="common">Oat</name>
    <dbReference type="NCBI Taxonomy" id="4498"/>
    <lineage>
        <taxon>Eukaryota</taxon>
        <taxon>Viridiplantae</taxon>
        <taxon>Streptophyta</taxon>
        <taxon>Embryophyta</taxon>
        <taxon>Tracheophyta</taxon>
        <taxon>Spermatophyta</taxon>
        <taxon>Magnoliopsida</taxon>
        <taxon>Liliopsida</taxon>
        <taxon>Poales</taxon>
        <taxon>Poaceae</taxon>
        <taxon>BOP clade</taxon>
        <taxon>Pooideae</taxon>
        <taxon>Poodae</taxon>
        <taxon>Poeae</taxon>
        <taxon>Poeae Chloroplast Group 1 (Aveneae type)</taxon>
        <taxon>Aveninae</taxon>
        <taxon>Avena</taxon>
    </lineage>
</organism>
<dbReference type="Proteomes" id="UP001732700">
    <property type="component" value="Chromosome 1A"/>
</dbReference>
<evidence type="ECO:0000313" key="2">
    <source>
        <dbReference type="Proteomes" id="UP001732700"/>
    </source>
</evidence>
<evidence type="ECO:0000313" key="1">
    <source>
        <dbReference type="EnsemblPlants" id="AVESA.00010b.r2.1AG0054620.1.CDS"/>
    </source>
</evidence>
<accession>A0ACD5THH4</accession>
<reference evidence="1" key="1">
    <citation type="submission" date="2021-05" db="EMBL/GenBank/DDBJ databases">
        <authorList>
            <person name="Scholz U."/>
            <person name="Mascher M."/>
            <person name="Fiebig A."/>
        </authorList>
    </citation>
    <scope>NUCLEOTIDE SEQUENCE [LARGE SCALE GENOMIC DNA]</scope>
</reference>
<keyword evidence="2" id="KW-1185">Reference proteome</keyword>
<protein>
    <submittedName>
        <fullName evidence="1">Uncharacterized protein</fullName>
    </submittedName>
</protein>
<name>A0ACD5THH4_AVESA</name>
<reference evidence="1" key="2">
    <citation type="submission" date="2025-09" db="UniProtKB">
        <authorList>
            <consortium name="EnsemblPlants"/>
        </authorList>
    </citation>
    <scope>IDENTIFICATION</scope>
</reference>
<sequence length="493" mass="56148">MDMDMEISNLWLVIAIFFITAVLTNIARGRITFDPESTKPLPPVVNCITLIGLLPTILKKGIQATIHNLYTKYGSVFTINFFGSKITFLIGPEVSTHFFQGPESKISQGNFYEFTVPMFGQEVGFGVDTATRSEQRRFHIDALKPSKLRIHVKHMLQEVEEYFAKWGQYGVVDLKYELDKVLMLISGRCLLGKEIREKMIDEFYTLFHEVENGLNLVSILFPYISIPTNRRRDNARIKLKEVLSETVRSRRSFGQFEEDTLQKLIDSKYKDGRSTTEAEVTGLIIALVFVGKHTSSHTSAWTGACLLDNAKCLEAVIEEQKKILAKFGDEIDYNVLLEMSILHGCIKEALRLHPTTPILVRKTHENFTMWTKEGSEYTIPAGHTLVSPTVLNNNIPYIYKDPEVYDPERFGPGREEDKVGGKFSYTSFSGGMHACPGEAYSYMQIKIILSHLLRNFELTLESPFPKIERGKFSLEPQGEVMVSYKRRKLLVPS</sequence>
<proteinExistence type="predicted"/>
<dbReference type="EnsemblPlants" id="AVESA.00010b.r2.1AG0054620.1">
    <property type="protein sequence ID" value="AVESA.00010b.r2.1AG0054620.1.CDS"/>
    <property type="gene ID" value="AVESA.00010b.r2.1AG0054620"/>
</dbReference>